<dbReference type="STRING" id="1133849.O3I_018280"/>
<keyword evidence="1" id="KW-0812">Transmembrane</keyword>
<evidence type="ECO:0008006" key="4">
    <source>
        <dbReference type="Google" id="ProtNLM"/>
    </source>
</evidence>
<name>K0EXJ7_NOCB7</name>
<evidence type="ECO:0000313" key="3">
    <source>
        <dbReference type="Proteomes" id="UP000006304"/>
    </source>
</evidence>
<proteinExistence type="predicted"/>
<feature type="transmembrane region" description="Helical" evidence="1">
    <location>
        <begin position="56"/>
        <end position="78"/>
    </location>
</feature>
<dbReference type="KEGG" id="nbr:O3I_018280"/>
<dbReference type="EMBL" id="CP003876">
    <property type="protein sequence ID" value="AFU01615.1"/>
    <property type="molecule type" value="Genomic_DNA"/>
</dbReference>
<feature type="transmembrane region" description="Helical" evidence="1">
    <location>
        <begin position="17"/>
        <end position="44"/>
    </location>
</feature>
<evidence type="ECO:0000313" key="2">
    <source>
        <dbReference type="EMBL" id="AFU01615.1"/>
    </source>
</evidence>
<dbReference type="HOGENOM" id="CLU_1794487_0_0_11"/>
<gene>
    <name evidence="2" type="ORF">O3I_018280</name>
</gene>
<reference evidence="2 3" key="1">
    <citation type="journal article" date="2012" name="J. Bacteriol.">
        <title>Complete genome sequence of Nocardia brasiliensis HUJEG-1.</title>
        <authorList>
            <person name="Vera-Cabrera L."/>
            <person name="Ortiz-Lopez R."/>
            <person name="Elizondo-Gonzalez R."/>
            <person name="Perez-Maya A.A."/>
            <person name="Ocampo-Candiani J."/>
        </authorList>
    </citation>
    <scope>NUCLEOTIDE SEQUENCE [LARGE SCALE GENOMIC DNA]</scope>
    <source>
        <strain evidence="3">ATCC 700358</strain>
    </source>
</reference>
<protein>
    <recommendedName>
        <fullName evidence="4">Integral membrane protein</fullName>
    </recommendedName>
</protein>
<evidence type="ECO:0000256" key="1">
    <source>
        <dbReference type="SAM" id="Phobius"/>
    </source>
</evidence>
<keyword evidence="1" id="KW-1133">Transmembrane helix</keyword>
<dbReference type="eggNOG" id="ENOG5031QBR">
    <property type="taxonomic scope" value="Bacteria"/>
</dbReference>
<feature type="transmembrane region" description="Helical" evidence="1">
    <location>
        <begin position="111"/>
        <end position="133"/>
    </location>
</feature>
<dbReference type="Proteomes" id="UP000006304">
    <property type="component" value="Chromosome"/>
</dbReference>
<sequence>MVLTTYVRKAGTLQTTVCLVSGVVAIWAFAGSLGLITGVIGLGADLDQRLPFRSPVFGGLMLAVVVGLPMTAAGVLAARDDERTPIFAMVAGLALIGWIAVQIAVIREFSVLQPICVLLGLIVLAVGAVQFRVGHRHSSEPKLS</sequence>
<keyword evidence="3" id="KW-1185">Reference proteome</keyword>
<organism evidence="2 3">
    <name type="scientific">Nocardia brasiliensis (strain ATCC 700358 / HUJEG-1)</name>
    <dbReference type="NCBI Taxonomy" id="1133849"/>
    <lineage>
        <taxon>Bacteria</taxon>
        <taxon>Bacillati</taxon>
        <taxon>Actinomycetota</taxon>
        <taxon>Actinomycetes</taxon>
        <taxon>Mycobacteriales</taxon>
        <taxon>Nocardiaceae</taxon>
        <taxon>Nocardia</taxon>
    </lineage>
</organism>
<feature type="transmembrane region" description="Helical" evidence="1">
    <location>
        <begin position="85"/>
        <end position="105"/>
    </location>
</feature>
<dbReference type="RefSeq" id="WP_014984470.1">
    <property type="nucleotide sequence ID" value="NC_018681.1"/>
</dbReference>
<accession>K0EXJ7</accession>
<dbReference type="AlphaFoldDB" id="K0EXJ7"/>
<keyword evidence="1" id="KW-0472">Membrane</keyword>